<accession>A0AAU8LTR3</accession>
<dbReference type="InterPro" id="IPR052930">
    <property type="entry name" value="TA_antitoxin_MntA"/>
</dbReference>
<reference evidence="2" key="2">
    <citation type="submission" date="2024-06" db="EMBL/GenBank/DDBJ databases">
        <authorList>
            <person name="Plum-Jensen L.E."/>
            <person name="Schramm A."/>
            <person name="Marshall I.P.G."/>
        </authorList>
    </citation>
    <scope>NUCLEOTIDE SEQUENCE</scope>
    <source>
        <strain evidence="2">Rat1</strain>
    </source>
</reference>
<dbReference type="PANTHER" id="PTHR43852:SF3">
    <property type="entry name" value="NUCLEOTIDYLTRANSFERASE"/>
    <property type="match status" value="1"/>
</dbReference>
<reference evidence="2" key="1">
    <citation type="journal article" date="2024" name="Syst. Appl. Microbiol.">
        <title>First single-strain enrichments of Electrothrix cable bacteria, description of E. aestuarii sp. nov. and E. rattekaaiensis sp. nov., and proposal of a cable bacteria taxonomy following the rules of the SeqCode.</title>
        <authorList>
            <person name="Plum-Jensen L.E."/>
            <person name="Schramm A."/>
            <person name="Marshall I.P.G."/>
        </authorList>
    </citation>
    <scope>NUCLEOTIDE SEQUENCE</scope>
    <source>
        <strain evidence="2">Rat1</strain>
    </source>
</reference>
<organism evidence="2">
    <name type="scientific">Candidatus Electrothrix aestuarii</name>
    <dbReference type="NCBI Taxonomy" id="3062594"/>
    <lineage>
        <taxon>Bacteria</taxon>
        <taxon>Pseudomonadati</taxon>
        <taxon>Thermodesulfobacteriota</taxon>
        <taxon>Desulfobulbia</taxon>
        <taxon>Desulfobulbales</taxon>
        <taxon>Desulfobulbaceae</taxon>
        <taxon>Candidatus Electrothrix</taxon>
    </lineage>
</organism>
<dbReference type="CDD" id="cd05403">
    <property type="entry name" value="NT_KNTase_like"/>
    <property type="match status" value="1"/>
</dbReference>
<proteinExistence type="predicted"/>
<dbReference type="SUPFAM" id="SSF81301">
    <property type="entry name" value="Nucleotidyltransferase"/>
    <property type="match status" value="1"/>
</dbReference>
<dbReference type="EMBL" id="CP159373">
    <property type="protein sequence ID" value="XCN72556.1"/>
    <property type="molecule type" value="Genomic_DNA"/>
</dbReference>
<dbReference type="InterPro" id="IPR041633">
    <property type="entry name" value="Polbeta"/>
</dbReference>
<dbReference type="KEGG" id="eaj:Q3M24_20040"/>
<dbReference type="NCBIfam" id="NF047752">
    <property type="entry name" value="MntA_antitoxin"/>
    <property type="match status" value="1"/>
</dbReference>
<dbReference type="InterPro" id="IPR043519">
    <property type="entry name" value="NT_sf"/>
</dbReference>
<sequence length="130" mass="14561">MSAKIKVDLSRTEKVWQDYSGLVAVWSFGSAQDGKIAFGSDLDIALLFAEAPEFETLCNIRADLQEMLELEEIDLMNLNTASVVSAMEAISGTPLFCRDLGKRAEFASLISRQYEDDMAQLRRHYSESTQ</sequence>
<evidence type="ECO:0000259" key="1">
    <source>
        <dbReference type="Pfam" id="PF18765"/>
    </source>
</evidence>
<dbReference type="AlphaFoldDB" id="A0AAU8LTR3"/>
<gene>
    <name evidence="2" type="ORF">Q3M24_20040</name>
</gene>
<dbReference type="Gene3D" id="3.30.460.10">
    <property type="entry name" value="Beta Polymerase, domain 2"/>
    <property type="match status" value="1"/>
</dbReference>
<dbReference type="PANTHER" id="PTHR43852">
    <property type="entry name" value="NUCLEOTIDYLTRANSFERASE"/>
    <property type="match status" value="1"/>
</dbReference>
<evidence type="ECO:0000313" key="2">
    <source>
        <dbReference type="EMBL" id="XCN72556.1"/>
    </source>
</evidence>
<name>A0AAU8LTR3_9BACT</name>
<protein>
    <submittedName>
        <fullName evidence="2">Nucleotidyltransferase domain-containing protein</fullName>
    </submittedName>
</protein>
<feature type="domain" description="Polymerase beta nucleotidyltransferase" evidence="1">
    <location>
        <begin position="14"/>
        <end position="99"/>
    </location>
</feature>
<dbReference type="Pfam" id="PF18765">
    <property type="entry name" value="Polbeta"/>
    <property type="match status" value="1"/>
</dbReference>